<evidence type="ECO:0000313" key="1">
    <source>
        <dbReference type="EMBL" id="AHA72049.1"/>
    </source>
</evidence>
<sequence>MLTALHGNLEIPAKKKQLRSANSAGFFSYLTSYLQALRSR</sequence>
<gene>
    <name evidence="1" type="ORF">YBT1518_14405</name>
</gene>
<dbReference type="Proteomes" id="UP000018566">
    <property type="component" value="Chromosome"/>
</dbReference>
<organism evidence="1 2">
    <name type="scientific">Bacillus thuringiensis YBT-1518</name>
    <dbReference type="NCBI Taxonomy" id="529122"/>
    <lineage>
        <taxon>Bacteria</taxon>
        <taxon>Bacillati</taxon>
        <taxon>Bacillota</taxon>
        <taxon>Bacilli</taxon>
        <taxon>Bacillales</taxon>
        <taxon>Bacillaceae</taxon>
        <taxon>Bacillus</taxon>
        <taxon>Bacillus cereus group</taxon>
    </lineage>
</organism>
<dbReference type="EMBL" id="CP005935">
    <property type="protein sequence ID" value="AHA72049.1"/>
    <property type="molecule type" value="Genomic_DNA"/>
</dbReference>
<evidence type="ECO:0000313" key="2">
    <source>
        <dbReference type="Proteomes" id="UP000018566"/>
    </source>
</evidence>
<proteinExistence type="predicted"/>
<accession>A0A9W3PG89</accession>
<protein>
    <submittedName>
        <fullName evidence="1">Uncharacterized protein</fullName>
    </submittedName>
</protein>
<dbReference type="AlphaFoldDB" id="A0A9W3PG89"/>
<reference evidence="1 2" key="1">
    <citation type="submission" date="2013-05" db="EMBL/GenBank/DDBJ databases">
        <title>Complete genome sequence of Bacillus thuringiensis YBT-1518, a typical strain with high toxicity to nematode.</title>
        <authorList>
            <person name="Wang P."/>
            <person name="Zhang C."/>
            <person name="Guo M."/>
            <person name="Guo S."/>
            <person name="Zhu Y."/>
            <person name="Zheng J."/>
            <person name="Zhu L."/>
            <person name="Ruan L."/>
            <person name="Peng D."/>
            <person name="Sun M."/>
        </authorList>
    </citation>
    <scope>NUCLEOTIDE SEQUENCE [LARGE SCALE GENOMIC DNA]</scope>
    <source>
        <strain evidence="1 2">YBT-1518</strain>
    </source>
</reference>
<name>A0A9W3PG89_BACTU</name>
<dbReference type="KEGG" id="bthu:YBT1518_14405"/>